<dbReference type="GO" id="GO:0005886">
    <property type="term" value="C:plasma membrane"/>
    <property type="evidence" value="ECO:0007669"/>
    <property type="project" value="UniProtKB-SubCell"/>
</dbReference>
<dbReference type="InterPro" id="IPR050366">
    <property type="entry name" value="BP-dependent_transpt_permease"/>
</dbReference>
<comment type="caution">
    <text evidence="9">The sequence shown here is derived from an EMBL/GenBank/DDBJ whole genome shotgun (WGS) entry which is preliminary data.</text>
</comment>
<dbReference type="Pfam" id="PF00528">
    <property type="entry name" value="BPD_transp_1"/>
    <property type="match status" value="1"/>
</dbReference>
<dbReference type="Pfam" id="PF12911">
    <property type="entry name" value="OppC_N"/>
    <property type="match status" value="1"/>
</dbReference>
<evidence type="ECO:0000259" key="8">
    <source>
        <dbReference type="PROSITE" id="PS50928"/>
    </source>
</evidence>
<dbReference type="Proteomes" id="UP000824078">
    <property type="component" value="Unassembled WGS sequence"/>
</dbReference>
<keyword evidence="5 7" id="KW-1133">Transmembrane helix</keyword>
<evidence type="ECO:0000256" key="5">
    <source>
        <dbReference type="ARBA" id="ARBA00022989"/>
    </source>
</evidence>
<proteinExistence type="inferred from homology"/>
<dbReference type="PANTHER" id="PTHR43386:SF1">
    <property type="entry name" value="D,D-DIPEPTIDE TRANSPORT SYSTEM PERMEASE PROTEIN DDPC-RELATED"/>
    <property type="match status" value="1"/>
</dbReference>
<dbReference type="SUPFAM" id="SSF161098">
    <property type="entry name" value="MetI-like"/>
    <property type="match status" value="1"/>
</dbReference>
<accession>A0A9D1HV65</accession>
<evidence type="ECO:0000256" key="3">
    <source>
        <dbReference type="ARBA" id="ARBA00022475"/>
    </source>
</evidence>
<evidence type="ECO:0000256" key="6">
    <source>
        <dbReference type="ARBA" id="ARBA00023136"/>
    </source>
</evidence>
<keyword evidence="3" id="KW-1003">Cell membrane</keyword>
<evidence type="ECO:0000313" key="10">
    <source>
        <dbReference type="Proteomes" id="UP000824078"/>
    </source>
</evidence>
<dbReference type="InterPro" id="IPR025966">
    <property type="entry name" value="OppC_N"/>
</dbReference>
<dbReference type="AlphaFoldDB" id="A0A9D1HV65"/>
<feature type="transmembrane region" description="Helical" evidence="7">
    <location>
        <begin position="64"/>
        <end position="90"/>
    </location>
</feature>
<comment type="subcellular location">
    <subcellularLocation>
        <location evidence="1 7">Cell membrane</location>
        <topology evidence="1 7">Multi-pass membrane protein</topology>
    </subcellularLocation>
</comment>
<organism evidence="9 10">
    <name type="scientific">Candidatus Coprovicinus avistercoris</name>
    <dbReference type="NCBI Taxonomy" id="2840754"/>
    <lineage>
        <taxon>Bacteria</taxon>
        <taxon>Bacillati</taxon>
        <taxon>Actinomycetota</taxon>
        <taxon>Coriobacteriia</taxon>
        <taxon>Coriobacteriales</taxon>
        <taxon>Coriobacteriaceae</taxon>
        <taxon>Coriobacteriaceae incertae sedis</taxon>
        <taxon>Candidatus Coprovicinus</taxon>
    </lineage>
</organism>
<dbReference type="InterPro" id="IPR035906">
    <property type="entry name" value="MetI-like_sf"/>
</dbReference>
<keyword evidence="6 7" id="KW-0472">Membrane</keyword>
<dbReference type="InterPro" id="IPR000515">
    <property type="entry name" value="MetI-like"/>
</dbReference>
<dbReference type="EMBL" id="DVMQ01000001">
    <property type="protein sequence ID" value="HIU23326.1"/>
    <property type="molecule type" value="Genomic_DNA"/>
</dbReference>
<keyword evidence="4 7" id="KW-0812">Transmembrane</keyword>
<comment type="similarity">
    <text evidence="7">Belongs to the binding-protein-dependent transport system permease family.</text>
</comment>
<reference evidence="9" key="2">
    <citation type="journal article" date="2021" name="PeerJ">
        <title>Extensive microbial diversity within the chicken gut microbiome revealed by metagenomics and culture.</title>
        <authorList>
            <person name="Gilroy R."/>
            <person name="Ravi A."/>
            <person name="Getino M."/>
            <person name="Pursley I."/>
            <person name="Horton D.L."/>
            <person name="Alikhan N.F."/>
            <person name="Baker D."/>
            <person name="Gharbi K."/>
            <person name="Hall N."/>
            <person name="Watson M."/>
            <person name="Adriaenssens E.M."/>
            <person name="Foster-Nyarko E."/>
            <person name="Jarju S."/>
            <person name="Secka A."/>
            <person name="Antonio M."/>
            <person name="Oren A."/>
            <person name="Chaudhuri R.R."/>
            <person name="La Ragione R."/>
            <person name="Hildebrand F."/>
            <person name="Pallen M.J."/>
        </authorList>
    </citation>
    <scope>NUCLEOTIDE SEQUENCE</scope>
    <source>
        <strain evidence="9">ChiHjej12B11-29160</strain>
    </source>
</reference>
<gene>
    <name evidence="9" type="ORF">IAD17_00120</name>
</gene>
<dbReference type="PANTHER" id="PTHR43386">
    <property type="entry name" value="OLIGOPEPTIDE TRANSPORT SYSTEM PERMEASE PROTEIN APPC"/>
    <property type="match status" value="1"/>
</dbReference>
<name>A0A9D1HV65_9ACTN</name>
<dbReference type="Gene3D" id="1.10.3720.10">
    <property type="entry name" value="MetI-like"/>
    <property type="match status" value="1"/>
</dbReference>
<evidence type="ECO:0000313" key="9">
    <source>
        <dbReference type="EMBL" id="HIU23326.1"/>
    </source>
</evidence>
<feature type="transmembrane region" description="Helical" evidence="7">
    <location>
        <begin position="229"/>
        <end position="250"/>
    </location>
</feature>
<dbReference type="CDD" id="cd06261">
    <property type="entry name" value="TM_PBP2"/>
    <property type="match status" value="1"/>
</dbReference>
<protein>
    <submittedName>
        <fullName evidence="9">ABC transporter permease</fullName>
    </submittedName>
</protein>
<feature type="domain" description="ABC transmembrane type-1" evidence="8">
    <location>
        <begin position="62"/>
        <end position="251"/>
    </location>
</feature>
<reference evidence="9" key="1">
    <citation type="submission" date="2020-10" db="EMBL/GenBank/DDBJ databases">
        <authorList>
            <person name="Gilroy R."/>
        </authorList>
    </citation>
    <scope>NUCLEOTIDE SEQUENCE</scope>
    <source>
        <strain evidence="9">ChiHjej12B11-29160</strain>
    </source>
</reference>
<sequence length="264" mass="28384">MFVVGLFMLVVVVLAAIFANQIAPHPYDEQNLAQKLMAPCAEYPLGTDQYGRCVFSRIIYGSRIALRVGLIAVAIECLIGVTLGVIAGYYGGKADKIISFFTDMVWSIPPIIFAMAIVLLVGASAENVAFAIAVVTWAQITKVVRAKTRTICAESFIEAARTYGESDISILVRYVLPNLVSTIVIMASLALPSAILSTTSMGFLGMGAQEPLPDWGMILSGGIQYITRAPWISLYPGVAIVWTVLGFNLASEGIKDLLDPTIEV</sequence>
<evidence type="ECO:0000256" key="4">
    <source>
        <dbReference type="ARBA" id="ARBA00022692"/>
    </source>
</evidence>
<feature type="transmembrane region" description="Helical" evidence="7">
    <location>
        <begin position="183"/>
        <end position="208"/>
    </location>
</feature>
<feature type="transmembrane region" description="Helical" evidence="7">
    <location>
        <begin position="111"/>
        <end position="140"/>
    </location>
</feature>
<dbReference type="GO" id="GO:0055085">
    <property type="term" value="P:transmembrane transport"/>
    <property type="evidence" value="ECO:0007669"/>
    <property type="project" value="InterPro"/>
</dbReference>
<evidence type="ECO:0000256" key="2">
    <source>
        <dbReference type="ARBA" id="ARBA00022448"/>
    </source>
</evidence>
<evidence type="ECO:0000256" key="1">
    <source>
        <dbReference type="ARBA" id="ARBA00004651"/>
    </source>
</evidence>
<evidence type="ECO:0000256" key="7">
    <source>
        <dbReference type="RuleBase" id="RU363032"/>
    </source>
</evidence>
<dbReference type="PROSITE" id="PS50928">
    <property type="entry name" value="ABC_TM1"/>
    <property type="match status" value="1"/>
</dbReference>
<keyword evidence="2 7" id="KW-0813">Transport</keyword>